<feature type="binding site" evidence="7">
    <location>
        <position position="256"/>
    </location>
    <ligand>
        <name>Zn(2+)</name>
        <dbReference type="ChEBI" id="CHEBI:29105"/>
        <label>2</label>
        <note>catalytic</note>
    </ligand>
</feature>
<dbReference type="InterPro" id="IPR001818">
    <property type="entry name" value="Pept_M10_metallopeptidase"/>
</dbReference>
<dbReference type="SUPFAM" id="SSF47090">
    <property type="entry name" value="PGBD-like"/>
    <property type="match status" value="1"/>
</dbReference>
<dbReference type="SUPFAM" id="SSF55486">
    <property type="entry name" value="Metalloproteases ('zincins'), catalytic domain"/>
    <property type="match status" value="1"/>
</dbReference>
<dbReference type="Proteomes" id="UP001157006">
    <property type="component" value="Chromosome 1L"/>
</dbReference>
<name>A0AAV0YB25_VICFA</name>
<evidence type="ECO:0000256" key="4">
    <source>
        <dbReference type="ARBA" id="ARBA00022801"/>
    </source>
</evidence>
<feature type="binding site" evidence="7">
    <location>
        <position position="270"/>
    </location>
    <ligand>
        <name>Zn(2+)</name>
        <dbReference type="ChEBI" id="CHEBI:29105"/>
        <label>2</label>
        <note>catalytic</note>
    </ligand>
</feature>
<evidence type="ECO:0000313" key="9">
    <source>
        <dbReference type="EMBL" id="CAI8582869.1"/>
    </source>
</evidence>
<dbReference type="InterPro" id="IPR036365">
    <property type="entry name" value="PGBD-like_sf"/>
</dbReference>
<feature type="binding site" evidence="7">
    <location>
        <position position="252"/>
    </location>
    <ligand>
        <name>Zn(2+)</name>
        <dbReference type="ChEBI" id="CHEBI:29105"/>
        <label>2</label>
        <note>catalytic</note>
    </ligand>
</feature>
<comment type="cofactor">
    <cofactor evidence="7">
        <name>Ca(2+)</name>
        <dbReference type="ChEBI" id="CHEBI:29108"/>
    </cofactor>
    <text evidence="7">Can bind about 5 Ca(2+) ions per subunit.</text>
</comment>
<proteinExistence type="inferred from homology"/>
<feature type="binding site" evidence="7">
    <location>
        <position position="205"/>
    </location>
    <ligand>
        <name>Ca(2+)</name>
        <dbReference type="ChEBI" id="CHEBI:29108"/>
        <label>3</label>
    </ligand>
</feature>
<reference evidence="10 12" key="1">
    <citation type="submission" date="2023-01" db="EMBL/GenBank/DDBJ databases">
        <authorList>
            <person name="Kreplak J."/>
        </authorList>
    </citation>
    <scope>NUCLEOTIDE SEQUENCE [LARGE SCALE GENOMIC DNA]</scope>
</reference>
<feature type="domain" description="Peptidase metallopeptidase" evidence="8">
    <location>
        <begin position="145"/>
        <end position="297"/>
    </location>
</feature>
<dbReference type="GO" id="GO:0030198">
    <property type="term" value="P:extracellular matrix organization"/>
    <property type="evidence" value="ECO:0007669"/>
    <property type="project" value="TreeGrafter"/>
</dbReference>
<dbReference type="PRINTS" id="PR00138">
    <property type="entry name" value="MATRIXIN"/>
</dbReference>
<dbReference type="InterPro" id="IPR002477">
    <property type="entry name" value="Peptidoglycan-bd-like"/>
</dbReference>
<dbReference type="GO" id="GO:0031012">
    <property type="term" value="C:extracellular matrix"/>
    <property type="evidence" value="ECO:0007669"/>
    <property type="project" value="InterPro"/>
</dbReference>
<dbReference type="Gene3D" id="3.40.390.10">
    <property type="entry name" value="Collagenase (Catalytic Domain)"/>
    <property type="match status" value="1"/>
</dbReference>
<comment type="cofactor">
    <cofactor evidence="7">
        <name>Zn(2+)</name>
        <dbReference type="ChEBI" id="CHEBI:29105"/>
    </cofactor>
    <text evidence="7">Binds 2 Zn(2+) ions per subunit.</text>
</comment>
<dbReference type="GO" id="GO:0008270">
    <property type="term" value="F:zinc ion binding"/>
    <property type="evidence" value="ECO:0007669"/>
    <property type="project" value="InterPro"/>
</dbReference>
<comment type="similarity">
    <text evidence="1">Belongs to the peptidase M10A family. Matrix metalloproteinases (MMPs) subfamily.</text>
</comment>
<dbReference type="PANTHER" id="PTHR10201:SF258">
    <property type="entry name" value="MATRIX METALLOPROTEINASE"/>
    <property type="match status" value="1"/>
</dbReference>
<dbReference type="InterPro" id="IPR006026">
    <property type="entry name" value="Peptidase_Metallo"/>
</dbReference>
<dbReference type="InterPro" id="IPR024079">
    <property type="entry name" value="MetalloPept_cat_dom_sf"/>
</dbReference>
<dbReference type="EMBL" id="CATIWC010000207">
    <property type="protein sequence ID" value="CAI8582869.1"/>
    <property type="molecule type" value="Genomic_DNA"/>
</dbReference>
<dbReference type="EMBL" id="CATIWC010000380">
    <property type="protein sequence ID" value="CAI8583066.1"/>
    <property type="molecule type" value="Genomic_DNA"/>
</dbReference>
<dbReference type="GO" id="GO:0006508">
    <property type="term" value="P:proteolysis"/>
    <property type="evidence" value="ECO:0007669"/>
    <property type="project" value="UniProtKB-KW"/>
</dbReference>
<keyword evidence="5 7" id="KW-0862">Zinc</keyword>
<sequence length="344" mass="38981">MLVDSCPILSKWRRYSPDIQTCNVHDVSGGLFDGLTKLIESKTKINIPPRYLRNLPDEELSKKYGEIGQKTKEKAEEMLEAMDYLEKYGFLNSSTSPSDLVDESSIIKFQKFFNLKNTGMLDRNTTDTLTKPRCGVPDNLNAKSFKPWWTGNQLTYAYPKDNVPNNIKSLFQNAFNRWSKVTGLNFTETMSFKNSNIKILVLDLDGKGKMVGGTYLNKAKNVGIMYFDINEQWSSKSDIKQDEVDFESVVMHQIGHLLGLEHSSVEEAIMYPIVLPIQKIELVNDDDLQKIQQIYGVQNDKSDSNAKTDASNSTVKKDASDSSWPVVFWPLGFSGFVVCFFGLL</sequence>
<evidence type="ECO:0000256" key="3">
    <source>
        <dbReference type="ARBA" id="ARBA00022723"/>
    </source>
</evidence>
<feature type="binding site" evidence="7">
    <location>
        <position position="262"/>
    </location>
    <ligand>
        <name>Zn(2+)</name>
        <dbReference type="ChEBI" id="CHEBI:29105"/>
        <label>2</label>
        <note>catalytic</note>
    </ligand>
</feature>
<evidence type="ECO:0000256" key="1">
    <source>
        <dbReference type="ARBA" id="ARBA00009614"/>
    </source>
</evidence>
<feature type="binding site" description="in inhibited form" evidence="7">
    <location>
        <position position="134"/>
    </location>
    <ligand>
        <name>Zn(2+)</name>
        <dbReference type="ChEBI" id="CHEBI:29105"/>
        <label>2</label>
        <note>catalytic</note>
    </ligand>
</feature>
<keyword evidence="6" id="KW-0482">Metalloprotease</keyword>
<evidence type="ECO:0000256" key="7">
    <source>
        <dbReference type="PIRSR" id="PIRSR621190-2"/>
    </source>
</evidence>
<feature type="binding site" evidence="7">
    <location>
        <position position="161"/>
    </location>
    <ligand>
        <name>Ca(2+)</name>
        <dbReference type="ChEBI" id="CHEBI:29108"/>
        <label>1</label>
    </ligand>
</feature>
<feature type="binding site" evidence="7">
    <location>
        <position position="231"/>
    </location>
    <ligand>
        <name>Ca(2+)</name>
        <dbReference type="ChEBI" id="CHEBI:29108"/>
        <label>1</label>
    </ligand>
</feature>
<dbReference type="InterPro" id="IPR021190">
    <property type="entry name" value="Pept_M10A"/>
</dbReference>
<dbReference type="AlphaFoldDB" id="A0AAV0YB25"/>
<accession>A0AAV0YB25</accession>
<feature type="binding site" evidence="7">
    <location>
        <position position="206"/>
    </location>
    <ligand>
        <name>Ca(2+)</name>
        <dbReference type="ChEBI" id="CHEBI:29108"/>
        <label>3</label>
    </ligand>
</feature>
<evidence type="ECO:0000256" key="2">
    <source>
        <dbReference type="ARBA" id="ARBA00022670"/>
    </source>
</evidence>
<feature type="binding site" evidence="7">
    <location>
        <position position="231"/>
    </location>
    <ligand>
        <name>Ca(2+)</name>
        <dbReference type="ChEBI" id="CHEBI:29108"/>
        <label>3</label>
    </ligand>
</feature>
<evidence type="ECO:0000313" key="12">
    <source>
        <dbReference type="Proteomes" id="UP001157006"/>
    </source>
</evidence>
<feature type="binding site" evidence="7">
    <location>
        <position position="228"/>
    </location>
    <ligand>
        <name>Ca(2+)</name>
        <dbReference type="ChEBI" id="CHEBI:29108"/>
        <label>3</label>
    </ligand>
</feature>
<dbReference type="Pfam" id="PF01471">
    <property type="entry name" value="PG_binding_1"/>
    <property type="match status" value="1"/>
</dbReference>
<keyword evidence="12" id="KW-1185">Reference proteome</keyword>
<keyword evidence="4" id="KW-0378">Hydrolase</keyword>
<dbReference type="GO" id="GO:0030574">
    <property type="term" value="P:collagen catabolic process"/>
    <property type="evidence" value="ECO:0007669"/>
    <property type="project" value="TreeGrafter"/>
</dbReference>
<evidence type="ECO:0000256" key="5">
    <source>
        <dbReference type="ARBA" id="ARBA00022833"/>
    </source>
</evidence>
<gene>
    <name evidence="11" type="ORF">VFH_I312440</name>
    <name evidence="9" type="ORF">VFH_U000440</name>
    <name evidence="10" type="ORF">VFH_U010120</name>
</gene>
<evidence type="ECO:0000256" key="6">
    <source>
        <dbReference type="ARBA" id="ARBA00023049"/>
    </source>
</evidence>
<dbReference type="Proteomes" id="UP001157006">
    <property type="component" value="Unassembled WGS sequence"/>
</dbReference>
<evidence type="ECO:0000313" key="10">
    <source>
        <dbReference type="EMBL" id="CAI8583066.1"/>
    </source>
</evidence>
<evidence type="ECO:0000313" key="11">
    <source>
        <dbReference type="EMBL" id="CAI8587699.1"/>
    </source>
</evidence>
<dbReference type="PANTHER" id="PTHR10201">
    <property type="entry name" value="MATRIX METALLOPROTEINASE"/>
    <property type="match status" value="1"/>
</dbReference>
<keyword evidence="3 7" id="KW-0479">Metal-binding</keyword>
<dbReference type="GO" id="GO:0004222">
    <property type="term" value="F:metalloendopeptidase activity"/>
    <property type="evidence" value="ECO:0007669"/>
    <property type="project" value="InterPro"/>
</dbReference>
<organism evidence="10 12">
    <name type="scientific">Vicia faba</name>
    <name type="common">Broad bean</name>
    <name type="synonym">Faba vulgaris</name>
    <dbReference type="NCBI Taxonomy" id="3906"/>
    <lineage>
        <taxon>Eukaryota</taxon>
        <taxon>Viridiplantae</taxon>
        <taxon>Streptophyta</taxon>
        <taxon>Embryophyta</taxon>
        <taxon>Tracheophyta</taxon>
        <taxon>Spermatophyta</taxon>
        <taxon>Magnoliopsida</taxon>
        <taxon>eudicotyledons</taxon>
        <taxon>Gunneridae</taxon>
        <taxon>Pentapetalae</taxon>
        <taxon>rosids</taxon>
        <taxon>fabids</taxon>
        <taxon>Fabales</taxon>
        <taxon>Fabaceae</taxon>
        <taxon>Papilionoideae</taxon>
        <taxon>50 kb inversion clade</taxon>
        <taxon>NPAAA clade</taxon>
        <taxon>Hologalegina</taxon>
        <taxon>IRL clade</taxon>
        <taxon>Fabeae</taxon>
        <taxon>Vicia</taxon>
    </lineage>
</organism>
<dbReference type="Pfam" id="PF00413">
    <property type="entry name" value="Peptidase_M10"/>
    <property type="match status" value="1"/>
</dbReference>
<evidence type="ECO:0000259" key="8">
    <source>
        <dbReference type="SMART" id="SM00235"/>
    </source>
</evidence>
<protein>
    <recommendedName>
        <fullName evidence="8">Peptidase metallopeptidase domain-containing protein</fullName>
    </recommendedName>
</protein>
<keyword evidence="2" id="KW-0645">Protease</keyword>
<dbReference type="EMBL" id="OX451736">
    <property type="protein sequence ID" value="CAI8587699.1"/>
    <property type="molecule type" value="Genomic_DNA"/>
</dbReference>
<keyword evidence="7" id="KW-0106">Calcium</keyword>
<dbReference type="SMART" id="SM00235">
    <property type="entry name" value="ZnMc"/>
    <property type="match status" value="1"/>
</dbReference>